<dbReference type="Proteomes" id="UP000719766">
    <property type="component" value="Unassembled WGS sequence"/>
</dbReference>
<feature type="compositionally biased region" description="Polar residues" evidence="7">
    <location>
        <begin position="647"/>
        <end position="656"/>
    </location>
</feature>
<dbReference type="SUPFAM" id="SSF110217">
    <property type="entry name" value="DNA-binding protein LAG-1 (CSL)"/>
    <property type="match status" value="1"/>
</dbReference>
<feature type="domain" description="RBP-J/Cbf11/Cbf12 DNA binding" evidence="8">
    <location>
        <begin position="383"/>
        <end position="485"/>
    </location>
</feature>
<feature type="compositionally biased region" description="Polar residues" evidence="7">
    <location>
        <begin position="89"/>
        <end position="104"/>
    </location>
</feature>
<keyword evidence="3" id="KW-0805">Transcription regulation</keyword>
<dbReference type="SMART" id="SM01268">
    <property type="entry name" value="BTD"/>
    <property type="match status" value="1"/>
</dbReference>
<sequence length="892" mass="95938">MAQSATWVSVMTAAIPDDRSQLVQASLSDETSSSAVFRLPSIHHSFNNQGLFDTTTIPRPGAMDFATASHQPMYNQADLDQAFNSLQTVDNSSPSHHLSQTIPQHNFDHSESREVSDHPSYDLFSNNNNNFASQRYRANSSSSSSLGPPYAMSPDGVYSHASFGDSVPSFGSSNTYDIMNNVSYSSGKVSPLTPNDAMTGIQQSPVFPHSLGINGHQKDFSNGHAYPELLNDRRVSGVSGAGYHNDFSDDYGMNGGAGYPPSALQPFQDRMRLQPDSRFPHSGLPPSVPSHMGHSPDMFRGVAPQATHSFRPDSGLPGYDDVQYFGNPHADMSLRMSNIGDGFPGMRNGHPGMGSSNDLQAFIRPYLDQYVRTPNRLAFGERTVIVMSSRVAQKSYGTEKRFLCPPPTAIMIGNSWWTDVIRRGEEPKLCPPHSLWFMMAFDRDPPTVSTKYLCVSGSGSSFKGSDGAPLMGIDTRARSSTPSFIARTASWDPFVMYIVDVNKPAGGIDTPPPPPPQPDYPSPPPNAIPFTNNGTQIPIYYNQTVVLQCLVSGVVSPVLIIRKVDHQTTVVGGGLQEGAKGVADHYCSPGEVCGDPVSQLHKIAFEVYDSTKGMPEPGTPGTTGAFLSCMGEKVNTYRPIEGRLWNNPPNAGSTSPILPGSPVVSTPAATASEPASPSSSNDFSNDGGRVKKAKRSTSSAGVIKNPGPKGRRRPTSAGSASSGRRGSSTDAGASSGALWQVDIGETSVWTIVGTDQVRYNFYVPPVLFDNQNAPQTGSFPIPSKPVTPFPAVVKYLPPDRAAEAPKSNCAQSRGVLSKPNPHISKMLTVYGENFNKADPVHIFFGSDPSPYAEVRCTEVLGCLPPENQVAKRRPIIMIRPDGVVFPSPVMFP</sequence>
<dbReference type="Gene3D" id="2.80.10.50">
    <property type="match status" value="1"/>
</dbReference>
<comment type="caution">
    <text evidence="10">The sequence shown here is derived from an EMBL/GenBank/DDBJ whole genome shotgun (WGS) entry which is preliminary data.</text>
</comment>
<dbReference type="EMBL" id="JABBWE010000174">
    <property type="protein sequence ID" value="KAG1784285.1"/>
    <property type="molecule type" value="Genomic_DNA"/>
</dbReference>
<dbReference type="OrthoDB" id="5600360at2759"/>
<keyword evidence="5" id="KW-0804">Transcription</keyword>
<evidence type="ECO:0000256" key="6">
    <source>
        <dbReference type="ARBA" id="ARBA00023242"/>
    </source>
</evidence>
<dbReference type="Gene3D" id="2.60.40.10">
    <property type="entry name" value="Immunoglobulins"/>
    <property type="match status" value="1"/>
</dbReference>
<dbReference type="AlphaFoldDB" id="A0A9P7A865"/>
<name>A0A9P7A865_9AGAM</name>
<evidence type="ECO:0000259" key="8">
    <source>
        <dbReference type="SMART" id="SM01267"/>
    </source>
</evidence>
<feature type="compositionally biased region" description="Pro residues" evidence="7">
    <location>
        <begin position="510"/>
        <end position="525"/>
    </location>
</feature>
<dbReference type="InterPro" id="IPR015351">
    <property type="entry name" value="RBP-J/Cbf11/Cbf12_DNA-bd"/>
</dbReference>
<feature type="region of interest" description="Disordered" evidence="7">
    <location>
        <begin position="645"/>
        <end position="734"/>
    </location>
</feature>
<dbReference type="InterPro" id="IPR037095">
    <property type="entry name" value="RBP-J/Cbf11_DNA-bd_sf"/>
</dbReference>
<proteinExistence type="inferred from homology"/>
<feature type="region of interest" description="Disordered" evidence="7">
    <location>
        <begin position="505"/>
        <end position="525"/>
    </location>
</feature>
<evidence type="ECO:0000256" key="1">
    <source>
        <dbReference type="ARBA" id="ARBA00004123"/>
    </source>
</evidence>
<dbReference type="GO" id="GO:0001228">
    <property type="term" value="F:DNA-binding transcription activator activity, RNA polymerase II-specific"/>
    <property type="evidence" value="ECO:0007669"/>
    <property type="project" value="InterPro"/>
</dbReference>
<comment type="subcellular location">
    <subcellularLocation>
        <location evidence="1">Nucleus</location>
    </subcellularLocation>
</comment>
<dbReference type="InterPro" id="IPR040159">
    <property type="entry name" value="CLS_fam"/>
</dbReference>
<reference evidence="10" key="1">
    <citation type="journal article" date="2020" name="New Phytol.">
        <title>Comparative genomics reveals dynamic genome evolution in host specialist ectomycorrhizal fungi.</title>
        <authorList>
            <person name="Lofgren L.A."/>
            <person name="Nguyen N.H."/>
            <person name="Vilgalys R."/>
            <person name="Ruytinx J."/>
            <person name="Liao H.L."/>
            <person name="Branco S."/>
            <person name="Kuo A."/>
            <person name="LaButti K."/>
            <person name="Lipzen A."/>
            <person name="Andreopoulos W."/>
            <person name="Pangilinan J."/>
            <person name="Riley R."/>
            <person name="Hundley H."/>
            <person name="Na H."/>
            <person name="Barry K."/>
            <person name="Grigoriev I.V."/>
            <person name="Stajich J.E."/>
            <person name="Kennedy P.G."/>
        </authorList>
    </citation>
    <scope>NUCLEOTIDE SEQUENCE</scope>
    <source>
        <strain evidence="10">S12</strain>
    </source>
</reference>
<dbReference type="GeneID" id="64601829"/>
<keyword evidence="6" id="KW-0539">Nucleus</keyword>
<dbReference type="InterPro" id="IPR015350">
    <property type="entry name" value="Beta-trefoil_DNA-bd_dom"/>
</dbReference>
<evidence type="ECO:0000313" key="11">
    <source>
        <dbReference type="Proteomes" id="UP000719766"/>
    </source>
</evidence>
<dbReference type="SUPFAM" id="SSF49417">
    <property type="entry name" value="p53-like transcription factors"/>
    <property type="match status" value="1"/>
</dbReference>
<dbReference type="GO" id="GO:0000978">
    <property type="term" value="F:RNA polymerase II cis-regulatory region sequence-specific DNA binding"/>
    <property type="evidence" value="ECO:0007669"/>
    <property type="project" value="InterPro"/>
</dbReference>
<evidence type="ECO:0000313" key="10">
    <source>
        <dbReference type="EMBL" id="KAG1784285.1"/>
    </source>
</evidence>
<dbReference type="InterPro" id="IPR008967">
    <property type="entry name" value="p53-like_TF_DNA-bd_sf"/>
</dbReference>
<evidence type="ECO:0008006" key="12">
    <source>
        <dbReference type="Google" id="ProtNLM"/>
    </source>
</evidence>
<evidence type="ECO:0000256" key="5">
    <source>
        <dbReference type="ARBA" id="ARBA00023163"/>
    </source>
</evidence>
<feature type="compositionally biased region" description="Low complexity" evidence="7">
    <location>
        <begin position="665"/>
        <end position="680"/>
    </location>
</feature>
<evidence type="ECO:0000256" key="2">
    <source>
        <dbReference type="ARBA" id="ARBA00009704"/>
    </source>
</evidence>
<comment type="similarity">
    <text evidence="2">Belongs to the Su(H) family.</text>
</comment>
<dbReference type="Pfam" id="PF09271">
    <property type="entry name" value="LAG1-DNAbind"/>
    <property type="match status" value="1"/>
</dbReference>
<gene>
    <name evidence="10" type="ORF">HD556DRAFT_1451959</name>
</gene>
<dbReference type="PANTHER" id="PTHR10665">
    <property type="entry name" value="RECOMBINING BINDING PROTEIN SUPPRESSOR OF HAIRLESS"/>
    <property type="match status" value="1"/>
</dbReference>
<evidence type="ECO:0000256" key="3">
    <source>
        <dbReference type="ARBA" id="ARBA00023015"/>
    </source>
</evidence>
<dbReference type="InterPro" id="IPR013783">
    <property type="entry name" value="Ig-like_fold"/>
</dbReference>
<protein>
    <recommendedName>
        <fullName evidence="12">LAG1-DNAbind-domain-containing protein</fullName>
    </recommendedName>
</protein>
<keyword evidence="4" id="KW-0238">DNA-binding</keyword>
<evidence type="ECO:0000256" key="7">
    <source>
        <dbReference type="SAM" id="MobiDB-lite"/>
    </source>
</evidence>
<accession>A0A9P7A865</accession>
<dbReference type="RefSeq" id="XP_041151772.1">
    <property type="nucleotide sequence ID" value="XM_041308065.1"/>
</dbReference>
<dbReference type="SMART" id="SM01267">
    <property type="entry name" value="LAG1_DNAbind"/>
    <property type="match status" value="1"/>
</dbReference>
<keyword evidence="11" id="KW-1185">Reference proteome</keyword>
<evidence type="ECO:0000256" key="4">
    <source>
        <dbReference type="ARBA" id="ARBA00023125"/>
    </source>
</evidence>
<dbReference type="Pfam" id="PF09270">
    <property type="entry name" value="BTD"/>
    <property type="match status" value="1"/>
</dbReference>
<feature type="domain" description="Beta-trefoil DNA-binding" evidence="9">
    <location>
        <begin position="439"/>
        <end position="739"/>
    </location>
</feature>
<evidence type="ECO:0000259" key="9">
    <source>
        <dbReference type="SMART" id="SM01268"/>
    </source>
</evidence>
<dbReference type="Gene3D" id="2.60.40.1450">
    <property type="entry name" value="LAG1, DNA binding domain"/>
    <property type="match status" value="1"/>
</dbReference>
<dbReference type="GO" id="GO:0005634">
    <property type="term" value="C:nucleus"/>
    <property type="evidence" value="ECO:0007669"/>
    <property type="project" value="UniProtKB-SubCell"/>
</dbReference>
<feature type="compositionally biased region" description="Basic and acidic residues" evidence="7">
    <location>
        <begin position="106"/>
        <end position="120"/>
    </location>
</feature>
<feature type="region of interest" description="Disordered" evidence="7">
    <location>
        <begin position="89"/>
        <end position="128"/>
    </location>
</feature>
<organism evidence="10 11">
    <name type="scientific">Suillus plorans</name>
    <dbReference type="NCBI Taxonomy" id="116603"/>
    <lineage>
        <taxon>Eukaryota</taxon>
        <taxon>Fungi</taxon>
        <taxon>Dikarya</taxon>
        <taxon>Basidiomycota</taxon>
        <taxon>Agaricomycotina</taxon>
        <taxon>Agaricomycetes</taxon>
        <taxon>Agaricomycetidae</taxon>
        <taxon>Boletales</taxon>
        <taxon>Suillineae</taxon>
        <taxon>Suillaceae</taxon>
        <taxon>Suillus</taxon>
    </lineage>
</organism>
<dbReference type="InterPro" id="IPR036358">
    <property type="entry name" value="BTD_sf"/>
</dbReference>
<feature type="compositionally biased region" description="Low complexity" evidence="7">
    <location>
        <begin position="715"/>
        <end position="734"/>
    </location>
</feature>